<dbReference type="SMART" id="SM00849">
    <property type="entry name" value="Lactamase_B"/>
    <property type="match status" value="1"/>
</dbReference>
<dbReference type="AlphaFoldDB" id="A0A2M9ZEJ1"/>
<comment type="caution">
    <text evidence="2">The sequence shown here is derived from an EMBL/GenBank/DDBJ whole genome shotgun (WGS) entry which is preliminary data.</text>
</comment>
<evidence type="ECO:0000313" key="2">
    <source>
        <dbReference type="EMBL" id="PJZ66845.1"/>
    </source>
</evidence>
<organism evidence="2 3">
    <name type="scientific">Leptospira wolffii</name>
    <dbReference type="NCBI Taxonomy" id="409998"/>
    <lineage>
        <taxon>Bacteria</taxon>
        <taxon>Pseudomonadati</taxon>
        <taxon>Spirochaetota</taxon>
        <taxon>Spirochaetia</taxon>
        <taxon>Leptospirales</taxon>
        <taxon>Leptospiraceae</taxon>
        <taxon>Leptospira</taxon>
    </lineage>
</organism>
<dbReference type="RefSeq" id="WP_100757435.1">
    <property type="nucleotide sequence ID" value="NZ_NPDT01000001.1"/>
</dbReference>
<dbReference type="InterPro" id="IPR001279">
    <property type="entry name" value="Metallo-B-lactamas"/>
</dbReference>
<evidence type="ECO:0000259" key="1">
    <source>
        <dbReference type="SMART" id="SM00849"/>
    </source>
</evidence>
<dbReference type="Gene3D" id="3.60.15.10">
    <property type="entry name" value="Ribonuclease Z/Hydroxyacylglutathione hydrolase-like"/>
    <property type="match status" value="1"/>
</dbReference>
<proteinExistence type="predicted"/>
<name>A0A2M9ZEJ1_9LEPT</name>
<protein>
    <submittedName>
        <fullName evidence="2">MBL fold metallo-hydrolase</fullName>
    </submittedName>
</protein>
<reference evidence="2 3" key="1">
    <citation type="submission" date="2017-07" db="EMBL/GenBank/DDBJ databases">
        <title>Leptospira spp. isolated from tropical soils.</title>
        <authorList>
            <person name="Thibeaux R."/>
            <person name="Iraola G."/>
            <person name="Ferres I."/>
            <person name="Bierque E."/>
            <person name="Girault D."/>
            <person name="Soupe-Gilbert M.-E."/>
            <person name="Picardeau M."/>
            <person name="Goarant C."/>
        </authorList>
    </citation>
    <scope>NUCLEOTIDE SEQUENCE [LARGE SCALE GENOMIC DNA]</scope>
    <source>
        <strain evidence="2 3">FH2-C-A2</strain>
    </source>
</reference>
<evidence type="ECO:0000313" key="3">
    <source>
        <dbReference type="Proteomes" id="UP000231912"/>
    </source>
</evidence>
<dbReference type="CDD" id="cd07715">
    <property type="entry name" value="TaR3-like_MBL-fold"/>
    <property type="match status" value="1"/>
</dbReference>
<sequence>MKIKLYGVRGSLPTPLSGKEYKEKLEKILESAHKEFQIKNGTFSVTEFIKDLEPNLLRPVGGNTTCVYVESKKGDRLIIDCGSGMRELGNDLLKEGIAKGGKIRILVTHTHWDHIQGWPFFKPGYIPTVEVDFYSTISNLKERFDRQQNPENFPITLDEMMSKKQFIFLKRNQTVQIGDFKVTPFQQKHPGNCTGYHIEEDGRSFLFCTDVEVRDEDLEDFAQLRKEIGKPDMLIIDAQYSSEEADKKIGWGHTSGKLAIKCGEVLGVQKLVLTHHEPDHPDEEILRMFNQEKESSHIHEIILARESDTFLLE</sequence>
<feature type="domain" description="Metallo-beta-lactamase" evidence="1">
    <location>
        <begin position="63"/>
        <end position="253"/>
    </location>
</feature>
<dbReference type="InterPro" id="IPR036866">
    <property type="entry name" value="RibonucZ/Hydroxyglut_hydro"/>
</dbReference>
<dbReference type="SUPFAM" id="SSF56281">
    <property type="entry name" value="Metallo-hydrolase/oxidoreductase"/>
    <property type="match status" value="1"/>
</dbReference>
<dbReference type="Pfam" id="PF12706">
    <property type="entry name" value="Lactamase_B_2"/>
    <property type="match status" value="1"/>
</dbReference>
<dbReference type="GO" id="GO:0016787">
    <property type="term" value="F:hydrolase activity"/>
    <property type="evidence" value="ECO:0007669"/>
    <property type="project" value="UniProtKB-KW"/>
</dbReference>
<dbReference type="PANTHER" id="PTHR42663:SF4">
    <property type="entry name" value="SLL1036 PROTEIN"/>
    <property type="match status" value="1"/>
</dbReference>
<dbReference type="PANTHER" id="PTHR42663">
    <property type="entry name" value="HYDROLASE C777.06C-RELATED-RELATED"/>
    <property type="match status" value="1"/>
</dbReference>
<accession>A0A2M9ZEJ1</accession>
<dbReference type="EMBL" id="NPDT01000001">
    <property type="protein sequence ID" value="PJZ66845.1"/>
    <property type="molecule type" value="Genomic_DNA"/>
</dbReference>
<dbReference type="Proteomes" id="UP000231912">
    <property type="component" value="Unassembled WGS sequence"/>
</dbReference>
<gene>
    <name evidence="2" type="ORF">CH371_01735</name>
</gene>
<keyword evidence="2" id="KW-0378">Hydrolase</keyword>